<accession>A0A3P1SB82</accession>
<dbReference type="EMBL" id="RQZF01000014">
    <property type="protein sequence ID" value="RRC94531.1"/>
    <property type="molecule type" value="Genomic_DNA"/>
</dbReference>
<keyword evidence="1" id="KW-1133">Transmembrane helix</keyword>
<keyword evidence="2" id="KW-0732">Signal</keyword>
<feature type="signal peptide" evidence="2">
    <location>
        <begin position="1"/>
        <end position="19"/>
    </location>
</feature>
<feature type="chain" id="PRO_5039670956" evidence="2">
    <location>
        <begin position="20"/>
        <end position="88"/>
    </location>
</feature>
<keyword evidence="4" id="KW-1185">Reference proteome</keyword>
<dbReference type="Pfam" id="PF14019">
    <property type="entry name" value="DUF4235"/>
    <property type="match status" value="1"/>
</dbReference>
<comment type="caution">
    <text evidence="3">The sequence shown here is derived from an EMBL/GenBank/DDBJ whole genome shotgun (WGS) entry which is preliminary data.</text>
</comment>
<evidence type="ECO:0000256" key="2">
    <source>
        <dbReference type="SAM" id="SignalP"/>
    </source>
</evidence>
<protein>
    <submittedName>
        <fullName evidence="3">DUF4235 domain-containing protein</fullName>
    </submittedName>
</protein>
<keyword evidence="1" id="KW-0812">Transmembrane</keyword>
<evidence type="ECO:0000313" key="3">
    <source>
        <dbReference type="EMBL" id="RRC94531.1"/>
    </source>
</evidence>
<sequence>MDIGWKLASTAALALSAMAAGKVAEIGWKLVTGNDAPTDDDDTATLVGVIAFAAVSAAVVAVAQRYAIRGAAAIYDPDGDKGVRSISA</sequence>
<name>A0A3P1SB82_9ACTO</name>
<evidence type="ECO:0000256" key="1">
    <source>
        <dbReference type="SAM" id="Phobius"/>
    </source>
</evidence>
<dbReference type="AlphaFoldDB" id="A0A3P1SB82"/>
<reference evidence="3 4" key="1">
    <citation type="submission" date="2018-11" db="EMBL/GenBank/DDBJ databases">
        <title>Genomes From Bacteria Associated with the Canine Oral Cavity: a Test Case for Automated Genome-Based Taxonomic Assignment.</title>
        <authorList>
            <person name="Coil D.A."/>
            <person name="Jospin G."/>
            <person name="Darling A.E."/>
            <person name="Wallis C."/>
            <person name="Davis I.J."/>
            <person name="Harris S."/>
            <person name="Eisen J.A."/>
            <person name="Holcombe L.J."/>
            <person name="O'Flynn C."/>
        </authorList>
    </citation>
    <scope>NUCLEOTIDE SEQUENCE [LARGE SCALE GENOMIC DNA]</scope>
    <source>
        <strain evidence="3 4">OH770</strain>
    </source>
</reference>
<dbReference type="Proteomes" id="UP000280444">
    <property type="component" value="Unassembled WGS sequence"/>
</dbReference>
<feature type="transmembrane region" description="Helical" evidence="1">
    <location>
        <begin position="43"/>
        <end position="63"/>
    </location>
</feature>
<dbReference type="InterPro" id="IPR025329">
    <property type="entry name" value="DUF4235"/>
</dbReference>
<keyword evidence="1" id="KW-0472">Membrane</keyword>
<gene>
    <name evidence="3" type="ORF">EII11_09940</name>
</gene>
<evidence type="ECO:0000313" key="4">
    <source>
        <dbReference type="Proteomes" id="UP000280444"/>
    </source>
</evidence>
<proteinExistence type="predicted"/>
<dbReference type="RefSeq" id="WP_124872310.1">
    <property type="nucleotide sequence ID" value="NZ_RQZF01000014.1"/>
</dbReference>
<organism evidence="3 4">
    <name type="scientific">Schaalia canis</name>
    <dbReference type="NCBI Taxonomy" id="100469"/>
    <lineage>
        <taxon>Bacteria</taxon>
        <taxon>Bacillati</taxon>
        <taxon>Actinomycetota</taxon>
        <taxon>Actinomycetes</taxon>
        <taxon>Actinomycetales</taxon>
        <taxon>Actinomycetaceae</taxon>
        <taxon>Schaalia</taxon>
    </lineage>
</organism>